<evidence type="ECO:0000313" key="1">
    <source>
        <dbReference type="EMBL" id="EGF91845.1"/>
    </source>
</evidence>
<sequence length="221" mass="25140">MLNEIGVFELVGVDNMPEPQTPITAERYISIRSADIVDMERALRSLMTEVAAIATFVKATPKLYGAISEAITNVRQWAYKDIQYQVPKQVFDRWWFLASYNEDKKRFSILVFDHGQGIPATLRRLGWEVLKNFLHSSLFSDADAIEAAFKNPRSATGEKNRGKGLREMRNLLDKFSKGTLRVVSGKGEYFYDCENGGVEKRLYKHDIGGTLVAWEIYESDG</sequence>
<organism evidence="1 2">
    <name type="scientific">Asticcacaulis biprosthecium C19</name>
    <dbReference type="NCBI Taxonomy" id="715226"/>
    <lineage>
        <taxon>Bacteria</taxon>
        <taxon>Pseudomonadati</taxon>
        <taxon>Pseudomonadota</taxon>
        <taxon>Alphaproteobacteria</taxon>
        <taxon>Caulobacterales</taxon>
        <taxon>Caulobacteraceae</taxon>
        <taxon>Asticcacaulis</taxon>
    </lineage>
</organism>
<dbReference type="InterPro" id="IPR036890">
    <property type="entry name" value="HATPase_C_sf"/>
</dbReference>
<dbReference type="HOGENOM" id="CLU_1248518_0_0_5"/>
<reference evidence="2" key="1">
    <citation type="submission" date="2011-03" db="EMBL/GenBank/DDBJ databases">
        <title>Draft genome sequence of Brevundimonas diminuta.</title>
        <authorList>
            <person name="Brown P.J.B."/>
            <person name="Buechlein A."/>
            <person name="Hemmerich C."/>
            <person name="Brun Y.V."/>
        </authorList>
    </citation>
    <scope>NUCLEOTIDE SEQUENCE [LARGE SCALE GENOMIC DNA]</scope>
    <source>
        <strain evidence="2">C19</strain>
    </source>
</reference>
<dbReference type="STRING" id="715226.ABI_02770"/>
<protein>
    <submittedName>
        <fullName evidence="1">Uncharacterized protein</fullName>
    </submittedName>
</protein>
<proteinExistence type="predicted"/>
<keyword evidence="2" id="KW-1185">Reference proteome</keyword>
<accession>F4QIT6</accession>
<dbReference type="eggNOG" id="COG2172">
    <property type="taxonomic scope" value="Bacteria"/>
</dbReference>
<dbReference type="AlphaFoldDB" id="F4QIT6"/>
<dbReference type="SUPFAM" id="SSF55874">
    <property type="entry name" value="ATPase domain of HSP90 chaperone/DNA topoisomerase II/histidine kinase"/>
    <property type="match status" value="1"/>
</dbReference>
<gene>
    <name evidence="1" type="ORF">ABI_02770</name>
</gene>
<name>F4QIT6_9CAUL</name>
<dbReference type="Proteomes" id="UP000006512">
    <property type="component" value="Unassembled WGS sequence"/>
</dbReference>
<evidence type="ECO:0000313" key="2">
    <source>
        <dbReference type="Proteomes" id="UP000006512"/>
    </source>
</evidence>
<dbReference type="EMBL" id="GL883077">
    <property type="protein sequence ID" value="EGF91845.1"/>
    <property type="molecule type" value="Genomic_DNA"/>
</dbReference>